<organism evidence="3 4">
    <name type="scientific">Mycolicibacterium frederiksbergense</name>
    <dbReference type="NCBI Taxonomy" id="117567"/>
    <lineage>
        <taxon>Bacteria</taxon>
        <taxon>Bacillati</taxon>
        <taxon>Actinomycetota</taxon>
        <taxon>Actinomycetes</taxon>
        <taxon>Mycobacteriales</taxon>
        <taxon>Mycobacteriaceae</taxon>
        <taxon>Mycolicibacterium</taxon>
    </lineage>
</organism>
<keyword evidence="4" id="KW-1185">Reference proteome</keyword>
<dbReference type="Pfam" id="PF08327">
    <property type="entry name" value="AHSA1"/>
    <property type="match status" value="1"/>
</dbReference>
<evidence type="ECO:0000313" key="4">
    <source>
        <dbReference type="Proteomes" id="UP000501849"/>
    </source>
</evidence>
<comment type="similarity">
    <text evidence="1">Belongs to the AHA1 family.</text>
</comment>
<dbReference type="KEGG" id="mfre:EXE63_04350"/>
<dbReference type="EMBL" id="CP038799">
    <property type="protein sequence ID" value="QIV80222.1"/>
    <property type="molecule type" value="Genomic_DNA"/>
</dbReference>
<evidence type="ECO:0000259" key="2">
    <source>
        <dbReference type="Pfam" id="PF08327"/>
    </source>
</evidence>
<dbReference type="Gene3D" id="3.30.530.20">
    <property type="match status" value="1"/>
</dbReference>
<gene>
    <name evidence="3" type="ORF">EXE63_04350</name>
</gene>
<dbReference type="Proteomes" id="UP000501849">
    <property type="component" value="Chromosome"/>
</dbReference>
<feature type="domain" description="Activator of Hsp90 ATPase homologue 1/2-like C-terminal" evidence="2">
    <location>
        <begin position="21"/>
        <end position="140"/>
    </location>
</feature>
<accession>A0A6H0RY66</accession>
<protein>
    <submittedName>
        <fullName evidence="3">SRPBCC domain-containing protein</fullName>
    </submittedName>
</protein>
<dbReference type="CDD" id="cd07814">
    <property type="entry name" value="SRPBCC_CalC_Aha1-like"/>
    <property type="match status" value="1"/>
</dbReference>
<sequence length="264" mass="28838">MPVHHDDEKRWVELQLVVPGTPEQVWQAVATGPGNTAWFTRAAIDEKVGGTLEFDFGPNGSSSGEVTQWEPPHRFGYVERDWCDDAPPVATEITVTARSGDHCVIRMVHSLFTESADWDDQIEGFESGWPGHFAVLHNYLAHFAGEPAVTFHLAATGGMPQPEAWKLMLAAFGLDAADVGDLRTLHPAQDDFVGLVDRIYQDEHQRYLVARLAQPTAGAVMFGICAPGGQTATGVNAFFYGEDAARNAALAEPVWRTLLQGALR</sequence>
<dbReference type="InterPro" id="IPR023393">
    <property type="entry name" value="START-like_dom_sf"/>
</dbReference>
<dbReference type="SUPFAM" id="SSF55961">
    <property type="entry name" value="Bet v1-like"/>
    <property type="match status" value="1"/>
</dbReference>
<dbReference type="RefSeq" id="WP_168140951.1">
    <property type="nucleotide sequence ID" value="NZ_CP038799.1"/>
</dbReference>
<proteinExistence type="inferred from homology"/>
<reference evidence="3 4" key="1">
    <citation type="submission" date="2019-04" db="EMBL/GenBank/DDBJ databases">
        <title>Draft, Whole-Genome Sequence of the Anthracene-degrading Mycobacterium frederiksbergense LB501T, Isolated from a Polycyclic Aromatic Hydrocarbon (PAH)-Contaminated Soil.</title>
        <authorList>
            <person name="Augelletti F."/>
        </authorList>
    </citation>
    <scope>NUCLEOTIDE SEQUENCE [LARGE SCALE GENOMIC DNA]</scope>
    <source>
        <strain evidence="3 4">LB 501T</strain>
    </source>
</reference>
<evidence type="ECO:0000313" key="3">
    <source>
        <dbReference type="EMBL" id="QIV80222.1"/>
    </source>
</evidence>
<dbReference type="InterPro" id="IPR013538">
    <property type="entry name" value="ASHA1/2-like_C"/>
</dbReference>
<dbReference type="AlphaFoldDB" id="A0A6H0RY66"/>
<evidence type="ECO:0000256" key="1">
    <source>
        <dbReference type="ARBA" id="ARBA00006817"/>
    </source>
</evidence>
<name>A0A6H0RY66_9MYCO</name>